<evidence type="ECO:0000256" key="2">
    <source>
        <dbReference type="ARBA" id="ARBA00023125"/>
    </source>
</evidence>
<dbReference type="InterPro" id="IPR009057">
    <property type="entry name" value="Homeodomain-like_sf"/>
</dbReference>
<evidence type="ECO:0000313" key="5">
    <source>
        <dbReference type="EMBL" id="BBI93538.1"/>
    </source>
</evidence>
<dbReference type="SMART" id="SM00342">
    <property type="entry name" value="HTH_ARAC"/>
    <property type="match status" value="1"/>
</dbReference>
<dbReference type="PROSITE" id="PS00041">
    <property type="entry name" value="HTH_ARAC_FAMILY_1"/>
    <property type="match status" value="1"/>
</dbReference>
<accession>A0A455VRU2</accession>
<dbReference type="InterPro" id="IPR018060">
    <property type="entry name" value="HTH_AraC"/>
</dbReference>
<dbReference type="PANTHER" id="PTHR46796">
    <property type="entry name" value="HTH-TYPE TRANSCRIPTIONAL ACTIVATOR RHAS-RELATED"/>
    <property type="match status" value="1"/>
</dbReference>
<gene>
    <name evidence="5" type="ORF">MRY18106EAS_00700</name>
</gene>
<organism evidence="5">
    <name type="scientific">Enterobacter asburiae</name>
    <dbReference type="NCBI Taxonomy" id="61645"/>
    <lineage>
        <taxon>Bacteria</taxon>
        <taxon>Pseudomonadati</taxon>
        <taxon>Pseudomonadota</taxon>
        <taxon>Gammaproteobacteria</taxon>
        <taxon>Enterobacterales</taxon>
        <taxon>Enterobacteriaceae</taxon>
        <taxon>Enterobacter</taxon>
        <taxon>Enterobacter cloacae complex</taxon>
    </lineage>
</organism>
<dbReference type="Pfam" id="PF12833">
    <property type="entry name" value="HTH_18"/>
    <property type="match status" value="1"/>
</dbReference>
<dbReference type="EMBL" id="AP019533">
    <property type="protein sequence ID" value="BBI93538.1"/>
    <property type="molecule type" value="Genomic_DNA"/>
</dbReference>
<proteinExistence type="predicted"/>
<dbReference type="GO" id="GO:0043565">
    <property type="term" value="F:sequence-specific DNA binding"/>
    <property type="evidence" value="ECO:0007669"/>
    <property type="project" value="InterPro"/>
</dbReference>
<evidence type="ECO:0000256" key="3">
    <source>
        <dbReference type="ARBA" id="ARBA00023163"/>
    </source>
</evidence>
<dbReference type="SUPFAM" id="SSF52317">
    <property type="entry name" value="Class I glutamine amidotransferase-like"/>
    <property type="match status" value="1"/>
</dbReference>
<protein>
    <submittedName>
        <fullName evidence="5">AraC family transcriptional regulator</fullName>
    </submittedName>
</protein>
<feature type="domain" description="HTH araC/xylS-type" evidence="4">
    <location>
        <begin position="232"/>
        <end position="330"/>
    </location>
</feature>
<keyword evidence="3" id="KW-0804">Transcription</keyword>
<dbReference type="SUPFAM" id="SSF46689">
    <property type="entry name" value="Homeodomain-like"/>
    <property type="match status" value="2"/>
</dbReference>
<reference evidence="5" key="1">
    <citation type="submission" date="2019-03" db="EMBL/GenBank/DDBJ databases">
        <title>Complete genome sequences of Enterobacter asburiae str. MRY18-106 isolated from a patient in Japan.</title>
        <authorList>
            <person name="Sekizuka T."/>
            <person name="Matsui M."/>
            <person name="Takara T."/>
            <person name="Uechi A."/>
            <person name="Harakuni M."/>
            <person name="Kimura T."/>
            <person name="Suzuki S."/>
            <person name="Kuroda M."/>
        </authorList>
    </citation>
    <scope>NUCLEOTIDE SEQUENCE</scope>
    <source>
        <strain evidence="5">MRY18-106</strain>
    </source>
</reference>
<dbReference type="Gene3D" id="3.40.50.880">
    <property type="match status" value="1"/>
</dbReference>
<dbReference type="InterPro" id="IPR002818">
    <property type="entry name" value="DJ-1/PfpI"/>
</dbReference>
<evidence type="ECO:0000256" key="1">
    <source>
        <dbReference type="ARBA" id="ARBA00023015"/>
    </source>
</evidence>
<dbReference type="GO" id="GO:0003700">
    <property type="term" value="F:DNA-binding transcription factor activity"/>
    <property type="evidence" value="ECO:0007669"/>
    <property type="project" value="InterPro"/>
</dbReference>
<sequence>MKNIIDDSVRMTPERNKSLHMGLILWPHFSLFAYSGLIEALRIASSVQKRSQKIRFKLSLISTYPDLPVVSSSGLSVRPEAAHAPPGDFDYIAVIGGGLEHLQQGHRGDRAFLTDAYHNNVPLIGIGTGSFILAEEGLLNERRASIHPHHHDVFTQRFPQVYAEQGLDFIDEGDVLTCPGGISTLTLVTALIRAHGGDDIAATTSRRLSLPPHDAATPRPANIAMIPDSRLRRAVMIIEQYLTHPLNAARLAQDVKLSERQLNRLFHAEFGKTAREFIRSARLRYACWLLKNSQQSVTDIARRMRFSDCAHFIRHFQTEYGCTPGVWRTSQN</sequence>
<dbReference type="CDD" id="cd03136">
    <property type="entry name" value="GATase1_AraC_ArgR_like"/>
    <property type="match status" value="1"/>
</dbReference>
<evidence type="ECO:0000259" key="4">
    <source>
        <dbReference type="PROSITE" id="PS01124"/>
    </source>
</evidence>
<dbReference type="PROSITE" id="PS01124">
    <property type="entry name" value="HTH_ARAC_FAMILY_2"/>
    <property type="match status" value="1"/>
</dbReference>
<dbReference type="InterPro" id="IPR029062">
    <property type="entry name" value="Class_I_gatase-like"/>
</dbReference>
<dbReference type="InterPro" id="IPR018062">
    <property type="entry name" value="HTH_AraC-typ_CS"/>
</dbReference>
<keyword evidence="1" id="KW-0805">Transcription regulation</keyword>
<dbReference type="Pfam" id="PF01965">
    <property type="entry name" value="DJ-1_PfpI"/>
    <property type="match status" value="1"/>
</dbReference>
<name>A0A455VRU2_ENTAS</name>
<dbReference type="Gene3D" id="1.10.10.60">
    <property type="entry name" value="Homeodomain-like"/>
    <property type="match status" value="1"/>
</dbReference>
<keyword evidence="2" id="KW-0238">DNA-binding</keyword>
<dbReference type="AlphaFoldDB" id="A0A455VRU2"/>
<dbReference type="InterPro" id="IPR050204">
    <property type="entry name" value="AraC_XylS_family_regulators"/>
</dbReference>